<dbReference type="Pfam" id="PF13443">
    <property type="entry name" value="HTH_26"/>
    <property type="match status" value="1"/>
</dbReference>
<dbReference type="SMART" id="SM00530">
    <property type="entry name" value="HTH_XRE"/>
    <property type="match status" value="1"/>
</dbReference>
<dbReference type="InterPro" id="IPR010982">
    <property type="entry name" value="Lambda_DNA-bd_dom_sf"/>
</dbReference>
<keyword evidence="3" id="KW-1185">Reference proteome</keyword>
<evidence type="ECO:0000313" key="3">
    <source>
        <dbReference type="Proteomes" id="UP000626697"/>
    </source>
</evidence>
<name>A0ABR6CRG8_9BACI</name>
<comment type="caution">
    <text evidence="2">The sequence shown here is derived from an EMBL/GenBank/DDBJ whole genome shotgun (WGS) entry which is preliminary data.</text>
</comment>
<dbReference type="Proteomes" id="UP000626697">
    <property type="component" value="Unassembled WGS sequence"/>
</dbReference>
<feature type="domain" description="HTH cro/C1-type" evidence="1">
    <location>
        <begin position="37"/>
        <end position="94"/>
    </location>
</feature>
<proteinExistence type="predicted"/>
<dbReference type="PROSITE" id="PS50943">
    <property type="entry name" value="HTH_CROC1"/>
    <property type="match status" value="1"/>
</dbReference>
<accession>A0ABR6CRG8</accession>
<dbReference type="Gene3D" id="1.10.260.40">
    <property type="entry name" value="lambda repressor-like DNA-binding domains"/>
    <property type="match status" value="1"/>
</dbReference>
<protein>
    <submittedName>
        <fullName evidence="2">Transcriptional regulator with XRE-family HTH domain</fullName>
    </submittedName>
</protein>
<dbReference type="InterPro" id="IPR001387">
    <property type="entry name" value="Cro/C1-type_HTH"/>
</dbReference>
<dbReference type="SUPFAM" id="SSF47413">
    <property type="entry name" value="lambda repressor-like DNA-binding domains"/>
    <property type="match status" value="1"/>
</dbReference>
<reference evidence="2 3" key="1">
    <citation type="submission" date="2020-08" db="EMBL/GenBank/DDBJ databases">
        <title>Genomic Encyclopedia of Type Strains, Phase IV (KMG-IV): sequencing the most valuable type-strain genomes for metagenomic binning, comparative biology and taxonomic classification.</title>
        <authorList>
            <person name="Goeker M."/>
        </authorList>
    </citation>
    <scope>NUCLEOTIDE SEQUENCE [LARGE SCALE GENOMIC DNA]</scope>
    <source>
        <strain evidence="2 3">DSM 105481</strain>
    </source>
</reference>
<evidence type="ECO:0000259" key="1">
    <source>
        <dbReference type="PROSITE" id="PS50943"/>
    </source>
</evidence>
<dbReference type="CDD" id="cd00093">
    <property type="entry name" value="HTH_XRE"/>
    <property type="match status" value="1"/>
</dbReference>
<gene>
    <name evidence="2" type="ORF">HNP81_002919</name>
</gene>
<dbReference type="EMBL" id="JACJHX010000008">
    <property type="protein sequence ID" value="MBA9027629.1"/>
    <property type="molecule type" value="Genomic_DNA"/>
</dbReference>
<dbReference type="RefSeq" id="WP_182503055.1">
    <property type="nucleotide sequence ID" value="NZ_JACJHX010000008.1"/>
</dbReference>
<sequence length="138" mass="15588">MRKEKVSAIIGESHKLMNQVVTDTASILSNANFVYKIDELLNERNITQKDLASMTGMRVGTISQLVNGKTGVSLNKTQLIALMVALRVTKLSDIVDLELPQDVLLKFQKQQAEWLLDKEMPIELKEMHRNNILKANNL</sequence>
<organism evidence="2 3">
    <name type="scientific">Peribacillus huizhouensis</name>
    <dbReference type="NCBI Taxonomy" id="1501239"/>
    <lineage>
        <taxon>Bacteria</taxon>
        <taxon>Bacillati</taxon>
        <taxon>Bacillota</taxon>
        <taxon>Bacilli</taxon>
        <taxon>Bacillales</taxon>
        <taxon>Bacillaceae</taxon>
        <taxon>Peribacillus</taxon>
    </lineage>
</organism>
<evidence type="ECO:0000313" key="2">
    <source>
        <dbReference type="EMBL" id="MBA9027629.1"/>
    </source>
</evidence>